<keyword evidence="17" id="KW-1185">Reference proteome</keyword>
<comment type="function">
    <text evidence="13">DNA-dependent RNA polymerase catalyzes the transcription of DNA into RNA using the four ribonucleoside triphosphates as substrates.</text>
</comment>
<keyword evidence="3 13" id="KW-0240">DNA-directed RNA polymerase</keyword>
<comment type="subcellular location">
    <subcellularLocation>
        <location evidence="1">Nucleus</location>
        <location evidence="1">Nucleolus</location>
    </subcellularLocation>
</comment>
<accession>A0A1E4TEP2</accession>
<keyword evidence="9" id="KW-0460">Magnesium</keyword>
<evidence type="ECO:0000256" key="11">
    <source>
        <dbReference type="ARBA" id="ARBA00023242"/>
    </source>
</evidence>
<dbReference type="Pfam" id="PF00623">
    <property type="entry name" value="RNA_pol_Rpb1_2"/>
    <property type="match status" value="1"/>
</dbReference>
<evidence type="ECO:0000256" key="9">
    <source>
        <dbReference type="ARBA" id="ARBA00022842"/>
    </source>
</evidence>
<dbReference type="Gene3D" id="1.10.274.100">
    <property type="entry name" value="RNA polymerase Rpb1, domain 3"/>
    <property type="match status" value="1"/>
</dbReference>
<organism evidence="16 17">
    <name type="scientific">Tortispora caseinolytica NRRL Y-17796</name>
    <dbReference type="NCBI Taxonomy" id="767744"/>
    <lineage>
        <taxon>Eukaryota</taxon>
        <taxon>Fungi</taxon>
        <taxon>Dikarya</taxon>
        <taxon>Ascomycota</taxon>
        <taxon>Saccharomycotina</taxon>
        <taxon>Trigonopsidomycetes</taxon>
        <taxon>Trigonopsidales</taxon>
        <taxon>Trigonopsidaceae</taxon>
        <taxon>Tortispora</taxon>
    </lineage>
</organism>
<dbReference type="Gene3D" id="2.40.40.20">
    <property type="match status" value="1"/>
</dbReference>
<dbReference type="Gene3D" id="1.10.150.390">
    <property type="match status" value="1"/>
</dbReference>
<evidence type="ECO:0000256" key="8">
    <source>
        <dbReference type="ARBA" id="ARBA00022833"/>
    </source>
</evidence>
<dbReference type="GO" id="GO:0006363">
    <property type="term" value="P:termination of RNA polymerase I transcription"/>
    <property type="evidence" value="ECO:0007669"/>
    <property type="project" value="EnsemblFungi"/>
</dbReference>
<dbReference type="CDD" id="cd02735">
    <property type="entry name" value="RNAP_I_Rpa1_C"/>
    <property type="match status" value="1"/>
</dbReference>
<comment type="similarity">
    <text evidence="2 13">Belongs to the RNA polymerase beta' chain family.</text>
</comment>
<dbReference type="GO" id="GO:0046872">
    <property type="term" value="F:metal ion binding"/>
    <property type="evidence" value="ECO:0007669"/>
    <property type="project" value="UniProtKB-KW"/>
</dbReference>
<dbReference type="InterPro" id="IPR006592">
    <property type="entry name" value="RNA_pol_N"/>
</dbReference>
<evidence type="ECO:0000313" key="17">
    <source>
        <dbReference type="Proteomes" id="UP000095023"/>
    </source>
</evidence>
<dbReference type="InterPro" id="IPR000722">
    <property type="entry name" value="RNA_pol_asu"/>
</dbReference>
<evidence type="ECO:0000256" key="5">
    <source>
        <dbReference type="ARBA" id="ARBA00022679"/>
    </source>
</evidence>
<keyword evidence="11" id="KW-0539">Nucleus</keyword>
<reference evidence="17" key="1">
    <citation type="submission" date="2016-02" db="EMBL/GenBank/DDBJ databases">
        <title>Comparative genomics of biotechnologically important yeasts.</title>
        <authorList>
            <consortium name="DOE Joint Genome Institute"/>
            <person name="Riley R."/>
            <person name="Haridas S."/>
            <person name="Wolfe K.H."/>
            <person name="Lopes M.R."/>
            <person name="Hittinger C.T."/>
            <person name="Goker M."/>
            <person name="Salamov A."/>
            <person name="Wisecaver J."/>
            <person name="Long T.M."/>
            <person name="Aerts A.L."/>
            <person name="Barry K."/>
            <person name="Choi C."/>
            <person name="Clum A."/>
            <person name="Coughlan A.Y."/>
            <person name="Deshpande S."/>
            <person name="Douglass A.P."/>
            <person name="Hanson S.J."/>
            <person name="Klenk H.-P."/>
            <person name="Labutti K."/>
            <person name="Lapidus A."/>
            <person name="Lindquist E."/>
            <person name="Lipzen A."/>
            <person name="Meier-Kolthoff J.P."/>
            <person name="Ohm R.A."/>
            <person name="Otillar R.P."/>
            <person name="Pangilinan J."/>
            <person name="Peng Y."/>
            <person name="Rokas A."/>
            <person name="Rosa C.A."/>
            <person name="Scheuner C."/>
            <person name="Sibirny A.A."/>
            <person name="Slot J.C."/>
            <person name="Stielow J.B."/>
            <person name="Sun H."/>
            <person name="Kurtzman C.P."/>
            <person name="Blackwell M."/>
            <person name="Jeffries T.W."/>
            <person name="Grigoriev I.V."/>
        </authorList>
    </citation>
    <scope>NUCLEOTIDE SEQUENCE [LARGE SCALE GENOMIC DNA]</scope>
    <source>
        <strain evidence="17">NRRL Y-17796</strain>
    </source>
</reference>
<dbReference type="EC" id="2.7.7.6" evidence="13"/>
<evidence type="ECO:0000256" key="3">
    <source>
        <dbReference type="ARBA" id="ARBA00022478"/>
    </source>
</evidence>
<evidence type="ECO:0000256" key="2">
    <source>
        <dbReference type="ARBA" id="ARBA00006460"/>
    </source>
</evidence>
<dbReference type="Pfam" id="PF05000">
    <property type="entry name" value="RNA_pol_Rpb1_4"/>
    <property type="match status" value="1"/>
</dbReference>
<dbReference type="Gene3D" id="3.30.70.2850">
    <property type="match status" value="1"/>
</dbReference>
<dbReference type="InterPro" id="IPR044893">
    <property type="entry name" value="RNA_pol_Rpb1_clamp_domain"/>
</dbReference>
<gene>
    <name evidence="16" type="ORF">CANCADRAFT_103917</name>
</gene>
<dbReference type="FunFam" id="3.30.1490.180:FF:000003">
    <property type="entry name" value="DNA-directed RNA polymerase subunit"/>
    <property type="match status" value="1"/>
</dbReference>
<evidence type="ECO:0000259" key="15">
    <source>
        <dbReference type="SMART" id="SM00663"/>
    </source>
</evidence>
<dbReference type="Gene3D" id="3.30.1490.180">
    <property type="entry name" value="RNA polymerase ii"/>
    <property type="match status" value="1"/>
</dbReference>
<proteinExistence type="inferred from homology"/>
<dbReference type="InterPro" id="IPR007080">
    <property type="entry name" value="RNA_pol_Rpb1_1"/>
</dbReference>
<dbReference type="Gene3D" id="1.10.132.30">
    <property type="match status" value="1"/>
</dbReference>
<dbReference type="Proteomes" id="UP000095023">
    <property type="component" value="Unassembled WGS sequence"/>
</dbReference>
<dbReference type="FunFam" id="1.10.274.100:FF:000006">
    <property type="entry name" value="DNA-directed RNA polymerase subunit"/>
    <property type="match status" value="1"/>
</dbReference>
<dbReference type="EMBL" id="KV453842">
    <property type="protein sequence ID" value="ODV90235.1"/>
    <property type="molecule type" value="Genomic_DNA"/>
</dbReference>
<dbReference type="GO" id="GO:1990841">
    <property type="term" value="F:promoter-specific chromatin binding"/>
    <property type="evidence" value="ECO:0007669"/>
    <property type="project" value="EnsemblFungi"/>
</dbReference>
<dbReference type="Pfam" id="PF04983">
    <property type="entry name" value="RNA_pol_Rpb1_3"/>
    <property type="match status" value="1"/>
</dbReference>
<feature type="compositionally biased region" description="Acidic residues" evidence="14">
    <location>
        <begin position="1356"/>
        <end position="1379"/>
    </location>
</feature>
<evidence type="ECO:0000256" key="14">
    <source>
        <dbReference type="SAM" id="MobiDB-lite"/>
    </source>
</evidence>
<dbReference type="GO" id="GO:0005736">
    <property type="term" value="C:RNA polymerase I complex"/>
    <property type="evidence" value="ECO:0007669"/>
    <property type="project" value="EnsemblFungi"/>
</dbReference>
<dbReference type="GO" id="GO:0003899">
    <property type="term" value="F:DNA-directed RNA polymerase activity"/>
    <property type="evidence" value="ECO:0007669"/>
    <property type="project" value="UniProtKB-EC"/>
</dbReference>
<evidence type="ECO:0000313" key="16">
    <source>
        <dbReference type="EMBL" id="ODV90235.1"/>
    </source>
</evidence>
<keyword evidence="6 13" id="KW-0548">Nucleotidyltransferase</keyword>
<dbReference type="Pfam" id="PF04998">
    <property type="entry name" value="RNA_pol_Rpb1_5"/>
    <property type="match status" value="1"/>
</dbReference>
<dbReference type="InterPro" id="IPR047107">
    <property type="entry name" value="DNA-dir_RNA_pol1_lsu_C"/>
</dbReference>
<feature type="domain" description="RNA polymerase N-terminal" evidence="15">
    <location>
        <begin position="326"/>
        <end position="654"/>
    </location>
</feature>
<keyword evidence="4" id="KW-0597">Phosphoprotein</keyword>
<dbReference type="PANTHER" id="PTHR19376:SF11">
    <property type="entry name" value="DNA-DIRECTED RNA POLYMERASE I SUBUNIT RPA1"/>
    <property type="match status" value="1"/>
</dbReference>
<dbReference type="Gene3D" id="4.10.860.120">
    <property type="entry name" value="RNA polymerase II, clamp domain"/>
    <property type="match status" value="1"/>
</dbReference>
<dbReference type="CDD" id="cd01435">
    <property type="entry name" value="RNAP_I_RPA1_N"/>
    <property type="match status" value="1"/>
</dbReference>
<dbReference type="GO" id="GO:0006361">
    <property type="term" value="P:transcription initiation at RNA polymerase I promoter"/>
    <property type="evidence" value="ECO:0007669"/>
    <property type="project" value="EnsemblFungi"/>
</dbReference>
<dbReference type="Gene3D" id="1.10.357.120">
    <property type="match status" value="1"/>
</dbReference>
<keyword evidence="8" id="KW-0862">Zinc</keyword>
<comment type="catalytic activity">
    <reaction evidence="12 13">
        <text>RNA(n) + a ribonucleoside 5'-triphosphate = RNA(n+1) + diphosphate</text>
        <dbReference type="Rhea" id="RHEA:21248"/>
        <dbReference type="Rhea" id="RHEA-COMP:14527"/>
        <dbReference type="Rhea" id="RHEA-COMP:17342"/>
        <dbReference type="ChEBI" id="CHEBI:33019"/>
        <dbReference type="ChEBI" id="CHEBI:61557"/>
        <dbReference type="ChEBI" id="CHEBI:140395"/>
        <dbReference type="EC" id="2.7.7.6"/>
    </reaction>
</comment>
<evidence type="ECO:0000256" key="13">
    <source>
        <dbReference type="RuleBase" id="RU004279"/>
    </source>
</evidence>
<dbReference type="SMART" id="SM00663">
    <property type="entry name" value="RPOLA_N"/>
    <property type="match status" value="1"/>
</dbReference>
<feature type="compositionally biased region" description="Acidic residues" evidence="14">
    <location>
        <begin position="1411"/>
        <end position="1427"/>
    </location>
</feature>
<dbReference type="Pfam" id="PF04997">
    <property type="entry name" value="RNA_pol_Rpb1_1"/>
    <property type="match status" value="1"/>
</dbReference>
<feature type="region of interest" description="Disordered" evidence="14">
    <location>
        <begin position="1342"/>
        <end position="1438"/>
    </location>
</feature>
<dbReference type="GO" id="GO:0006362">
    <property type="term" value="P:transcription elongation by RNA polymerase I"/>
    <property type="evidence" value="ECO:0007669"/>
    <property type="project" value="EnsemblFungi"/>
</dbReference>
<dbReference type="SUPFAM" id="SSF64484">
    <property type="entry name" value="beta and beta-prime subunits of DNA dependent RNA-polymerase"/>
    <property type="match status" value="1"/>
</dbReference>
<keyword evidence="10 13" id="KW-0804">Transcription</keyword>
<dbReference type="FunFam" id="1.10.357.120:FF:000002">
    <property type="entry name" value="DNA-directed RNA polymerase subunit"/>
    <property type="match status" value="1"/>
</dbReference>
<evidence type="ECO:0000256" key="12">
    <source>
        <dbReference type="ARBA" id="ARBA00048552"/>
    </source>
</evidence>
<protein>
    <recommendedName>
        <fullName evidence="13">DNA-directed RNA polymerase subunit</fullName>
        <ecNumber evidence="13">2.7.7.6</ecNumber>
    </recommendedName>
</protein>
<dbReference type="InterPro" id="IPR007083">
    <property type="entry name" value="RNA_pol_Rpb1_4"/>
</dbReference>
<dbReference type="FunFam" id="4.10.860.120:FF:000006">
    <property type="entry name" value="DNA-directed RNA polymerase subunit"/>
    <property type="match status" value="1"/>
</dbReference>
<sequence length="1654" mass="184737">MDVAQPVGSRISKVDFRFLSPEDVRKISVKQIVNPQVFDSLGHPISGGLYDLALGAVLRHPCATCRLDERFCPGHSGHIELPIALYNPMFFNQMFILLRSMCVYCHQFRLAMPEVHRFACKLELLAHGLLFDAEELDRITIEDGDEDGDEAMEDNAFLGGMGAAFQNIGPMIERRNAFVKSCIAKATKVDPDHTSQPETAAIAESRKQLIKDFMKLILTRSKCNNCGMFSPTYRKDGFSKIFELPLSPKQLSNNRARGIERENVLFDKTSELGATDPSRLLKKAADGPRYVFSNEVYQHLSRLFQREHKILSLVFRSPDNREPSSSMFFVDVISVPPNRFRPPSKMGDAIHEHVQNEVLTRILNICLRIKELNEQMSDQTLLDANRKADTKARLELFGQLMNTFVNLQVAVNSFIDSSKNPSATAVTAPGVRQILEKKEGLFRKNMMGKRVNYAARSVISPDPNIETNEIGIPPVFAVKLTYPEPVTVYNFQELRQAVINGPNTWPGATHVQKENGSLVSLAMLNTEQRTALANQLLTPTEGHSFVGKKVYRHIRNHDVVIMNRQPTLHKASMMGHLVRVLPGEKTLRLHYANTGAYNADFDGDEMNMHFPQNENARIEAMTLANTDSQYITPTSGKPLRGLIQDHISAGVWLTSKDTFFTREEYQQLIYGSLRPEDGHTTTGRIITLPPAIIKPKPMWTGKQVFSTILLNIQPLDRPGLNLKSKCRVKGEYWSESSEENTVLFKNGRLLVGVLDKSQFGAADKGLVHSIFEIYGPAAAGKLLSILGRLLTKFLQSHAFTCGMDDLYLNAQGESDRKTILRDSQDVGLKAAAEVAGLEDNKTLTNDDPELKHRLTEIYQDDNKLALLDMVVQSKVNAVTSKIVSTCIPKGVYKHFPKNSMQAMALSGAKGSNVNVSQIMCCLGQQALEGRRVPVMISGKTLPSFQPYETRARAGGYISGRFFSGIRPQEYYFHCMAGREGLIDTAVKTSRSGYLQRCLIKPLEGVAAQYDNTVRNSDGTLIQFLYGGDAIDPVKESHLTDFKFCADNFHSLLQKHQPKNSFDRLDTDEAVSYAKKVRKSLAKQGKVPHYEEDTKYDPAILKYNPGVYLGAVSEAFQEKLEQFIKENENTLFAKRKDENGKTIKSGLTAKKFRALMQLKYMQSIVEPGEALGIIASQSVGEPSTQMTLNTFHFAGHGAANVTLGIPRMREIVMTASTNIKTPQMILPIRSDVGDKVIEGFARSINRVKLSEFVDKITMSEKIVVRRDGRAYRNYEVMIEFFDKEEYVNEYDIDSDKLSEVLLKKFQHTIAKKVNMELKRIEKMMEGNADDAAPEIGVSARAADAIENDKSKPAAASADDDDDDDDKADLSDADDNADEDATSAKRSGQTKESSTYDDGDEDEQRIRDQNRDSDDDLDVSETEDSDSEAEETKKVTDEPDFANMNAYDNVTIIDFKFDKAKGTLCTFQMEYSSKYGKILMLNILEDVCRDVVVREIPRIGRCVKPALNPGEKPTLVTEGVNFAAMWEEDDFIDVNGILSNDIFSVLQTYGVEAARNTIINEISGVFGRYAIAVNPRHLELIADTMTREGSYLPFNRQGIESLTSPFLKMSFETTCNFLQRAVLNGESDRLDSPSAALVTGTPCKVGTGSFDIFTPA</sequence>
<evidence type="ECO:0000256" key="4">
    <source>
        <dbReference type="ARBA" id="ARBA00022553"/>
    </source>
</evidence>
<evidence type="ECO:0000256" key="1">
    <source>
        <dbReference type="ARBA" id="ARBA00004604"/>
    </source>
</evidence>
<dbReference type="GO" id="GO:0003677">
    <property type="term" value="F:DNA binding"/>
    <property type="evidence" value="ECO:0007669"/>
    <property type="project" value="InterPro"/>
</dbReference>
<dbReference type="InterPro" id="IPR038120">
    <property type="entry name" value="Rpb1_funnel_sf"/>
</dbReference>
<dbReference type="FunFam" id="2.40.40.20:FF:000019">
    <property type="entry name" value="DNA-directed RNA polymerase II subunit RPB1"/>
    <property type="match status" value="1"/>
</dbReference>
<evidence type="ECO:0000256" key="7">
    <source>
        <dbReference type="ARBA" id="ARBA00022723"/>
    </source>
</evidence>
<dbReference type="OrthoDB" id="270392at2759"/>
<dbReference type="InterPro" id="IPR007081">
    <property type="entry name" value="RNA_pol_Rpb1_5"/>
</dbReference>
<dbReference type="InterPro" id="IPR045867">
    <property type="entry name" value="DNA-dir_RpoC_beta_prime"/>
</dbReference>
<evidence type="ECO:0000256" key="6">
    <source>
        <dbReference type="ARBA" id="ARBA00022695"/>
    </source>
</evidence>
<keyword evidence="5 13" id="KW-0808">Transferase</keyword>
<evidence type="ECO:0000256" key="10">
    <source>
        <dbReference type="ARBA" id="ARBA00023163"/>
    </source>
</evidence>
<name>A0A1E4TEP2_9ASCO</name>
<dbReference type="InterPro" id="IPR015699">
    <property type="entry name" value="DNA-dir_RNA_pol1_lsu_N"/>
</dbReference>
<dbReference type="InterPro" id="IPR007066">
    <property type="entry name" value="RNA_pol_Rpb1_3"/>
</dbReference>
<keyword evidence="7" id="KW-0479">Metal-binding</keyword>
<dbReference type="InterPro" id="IPR042102">
    <property type="entry name" value="RNA_pol_Rpb1_3_sf"/>
</dbReference>
<dbReference type="PANTHER" id="PTHR19376">
    <property type="entry name" value="DNA-DIRECTED RNA POLYMERASE"/>
    <property type="match status" value="1"/>
</dbReference>